<protein>
    <submittedName>
        <fullName evidence="1">Uncharacterized protein</fullName>
    </submittedName>
</protein>
<name>A0A1G4AQ43_9PEZI</name>
<dbReference type="GeneID" id="34566607"/>
<comment type="caution">
    <text evidence="1">The sequence shown here is derived from an EMBL/GenBank/DDBJ whole genome shotgun (WGS) entry which is preliminary data.</text>
</comment>
<dbReference type="RefSeq" id="XP_022468376.1">
    <property type="nucleotide sequence ID" value="XM_022625097.1"/>
</dbReference>
<evidence type="ECO:0000313" key="1">
    <source>
        <dbReference type="EMBL" id="OHE91203.1"/>
    </source>
</evidence>
<dbReference type="AlphaFoldDB" id="A0A1G4AQ43"/>
<proteinExistence type="predicted"/>
<dbReference type="EMBL" id="MJBS01000195">
    <property type="protein sequence ID" value="OHE91203.1"/>
    <property type="molecule type" value="Genomic_DNA"/>
</dbReference>
<reference evidence="1 2" key="1">
    <citation type="submission" date="2016-09" db="EMBL/GenBank/DDBJ databases">
        <authorList>
            <person name="Capua I."/>
            <person name="De Benedictis P."/>
            <person name="Joannis T."/>
            <person name="Lombin L.H."/>
            <person name="Cattoli G."/>
        </authorList>
    </citation>
    <scope>NUCLEOTIDE SEQUENCE [LARGE SCALE GENOMIC DNA]</scope>
    <source>
        <strain evidence="1 2">IMI 309357</strain>
    </source>
</reference>
<organism evidence="1 2">
    <name type="scientific">Colletotrichum orchidophilum</name>
    <dbReference type="NCBI Taxonomy" id="1209926"/>
    <lineage>
        <taxon>Eukaryota</taxon>
        <taxon>Fungi</taxon>
        <taxon>Dikarya</taxon>
        <taxon>Ascomycota</taxon>
        <taxon>Pezizomycotina</taxon>
        <taxon>Sordariomycetes</taxon>
        <taxon>Hypocreomycetidae</taxon>
        <taxon>Glomerellales</taxon>
        <taxon>Glomerellaceae</taxon>
        <taxon>Colletotrichum</taxon>
    </lineage>
</organism>
<gene>
    <name evidence="1" type="ORF">CORC01_13480</name>
</gene>
<sequence>MLGSTLCPAIVRGNLQTRRVDPTIGLGLERRQPVQRYRAPGLCPSLCLLLSHGTVTATAAGSSSATTIVDG</sequence>
<accession>A0A1G4AQ43</accession>
<evidence type="ECO:0000313" key="2">
    <source>
        <dbReference type="Proteomes" id="UP000176998"/>
    </source>
</evidence>
<keyword evidence="2" id="KW-1185">Reference proteome</keyword>
<dbReference type="Proteomes" id="UP000176998">
    <property type="component" value="Unassembled WGS sequence"/>
</dbReference>